<proteinExistence type="predicted"/>
<gene>
    <name evidence="1" type="ORF">SAMN04490243_0051</name>
</gene>
<dbReference type="RefSeq" id="WP_245759694.1">
    <property type="nucleotide sequence ID" value="NZ_FOYQ01000001.1"/>
</dbReference>
<name>A0A1I6FN00_9FLAO</name>
<dbReference type="Gene3D" id="3.40.50.1820">
    <property type="entry name" value="alpha/beta hydrolase"/>
    <property type="match status" value="1"/>
</dbReference>
<accession>A0A1I6FN00</accession>
<dbReference type="InterPro" id="IPR029058">
    <property type="entry name" value="AB_hydrolase_fold"/>
</dbReference>
<evidence type="ECO:0008006" key="3">
    <source>
        <dbReference type="Google" id="ProtNLM"/>
    </source>
</evidence>
<dbReference type="Proteomes" id="UP000199534">
    <property type="component" value="Unassembled WGS sequence"/>
</dbReference>
<dbReference type="SUPFAM" id="SSF53474">
    <property type="entry name" value="alpha/beta-Hydrolases"/>
    <property type="match status" value="1"/>
</dbReference>
<dbReference type="STRING" id="400055.SAMN04490243_0051"/>
<sequence>MERRNARDKIGVYLMPGLAASPEIFEHLKLPESRFEITHLEWFIPEPGMDLQQYARKMSEKVRHEQPVLIGVSFGGMLVQEMAEFLNPAKTIIISSIKCRSEMPSRMVWARRTGIHHALPTGLLSNVEVLARYTMGGRVKKRLKLYEKYLAVREKKYLNWAINQAIHWKRETPLPGLIHLHGDKDVVFPITHIGACQTVPGGTHTMIIHRARWFNERLPAIILED</sequence>
<reference evidence="1 2" key="1">
    <citation type="submission" date="2016-10" db="EMBL/GenBank/DDBJ databases">
        <authorList>
            <person name="de Groot N.N."/>
        </authorList>
    </citation>
    <scope>NUCLEOTIDE SEQUENCE [LARGE SCALE GENOMIC DNA]</scope>
    <source>
        <strain evidence="1 2">DSM 21019</strain>
    </source>
</reference>
<evidence type="ECO:0000313" key="1">
    <source>
        <dbReference type="EMBL" id="SFR31224.1"/>
    </source>
</evidence>
<dbReference type="AlphaFoldDB" id="A0A1I6FN00"/>
<evidence type="ECO:0000313" key="2">
    <source>
        <dbReference type="Proteomes" id="UP000199534"/>
    </source>
</evidence>
<protein>
    <recommendedName>
        <fullName evidence="3">Pimeloyl-ACP methyl ester carboxylesterase</fullName>
    </recommendedName>
</protein>
<organism evidence="1 2">
    <name type="scientific">Robiginitalea myxolifaciens</name>
    <dbReference type="NCBI Taxonomy" id="400055"/>
    <lineage>
        <taxon>Bacteria</taxon>
        <taxon>Pseudomonadati</taxon>
        <taxon>Bacteroidota</taxon>
        <taxon>Flavobacteriia</taxon>
        <taxon>Flavobacteriales</taxon>
        <taxon>Flavobacteriaceae</taxon>
        <taxon>Robiginitalea</taxon>
    </lineage>
</organism>
<keyword evidence="2" id="KW-1185">Reference proteome</keyword>
<dbReference type="EMBL" id="FOYQ01000001">
    <property type="protein sequence ID" value="SFR31224.1"/>
    <property type="molecule type" value="Genomic_DNA"/>
</dbReference>